<name>A0A0A7FZ48_9CLOT</name>
<gene>
    <name evidence="1" type="ORF">U729_1494</name>
</gene>
<sequence>MSMCEPQRHVHEVLGSVRIFEEEGEEPHNHRFVGMTGEAIQTEDRMSHFHRLNTKTDFFDDHFHDIRVRLGRAIPVSDDRHVHFVYATTECSDGHRHEFIVATLIENPIGEDDDPMRSCR</sequence>
<reference evidence="1 2" key="1">
    <citation type="journal article" date="2015" name="Infect. Genet. Evol.">
        <title>Genomic sequences of six botulinum neurotoxin-producing strains representing three clostridial species illustrate the mobility and diversity of botulinum neurotoxin genes.</title>
        <authorList>
            <person name="Smith T.J."/>
            <person name="Hill K.K."/>
            <person name="Xie G."/>
            <person name="Foley B.T."/>
            <person name="Williamson C.H."/>
            <person name="Foster J.T."/>
            <person name="Johnson S.L."/>
            <person name="Chertkov O."/>
            <person name="Teshima H."/>
            <person name="Gibbons H.S."/>
            <person name="Johnsky L.A."/>
            <person name="Karavis M.A."/>
            <person name="Smith L.A."/>
        </authorList>
    </citation>
    <scope>NUCLEOTIDE SEQUENCE [LARGE SCALE GENOMIC DNA]</scope>
    <source>
        <strain evidence="1">Sullivan</strain>
    </source>
</reference>
<proteinExistence type="predicted"/>
<dbReference type="AlphaFoldDB" id="A0A0A7FZ48"/>
<dbReference type="InterPro" id="IPR024307">
    <property type="entry name" value="YmaF"/>
</dbReference>
<keyword evidence="2" id="KW-1185">Reference proteome</keyword>
<dbReference type="EMBL" id="CP006905">
    <property type="protein sequence ID" value="AIY84889.1"/>
    <property type="molecule type" value="Genomic_DNA"/>
</dbReference>
<dbReference type="Pfam" id="PF12788">
    <property type="entry name" value="YmaF"/>
    <property type="match status" value="1"/>
</dbReference>
<dbReference type="RefSeq" id="WP_162473379.1">
    <property type="nucleotide sequence ID" value="NZ_CP006905.1"/>
</dbReference>
<accession>A0A0A7FZ48</accession>
<evidence type="ECO:0000313" key="1">
    <source>
        <dbReference type="EMBL" id="AIY84889.1"/>
    </source>
</evidence>
<dbReference type="STRING" id="1561.NPD11_1504"/>
<organism evidence="1 2">
    <name type="scientific">Clostridium baratii str. Sullivan</name>
    <dbReference type="NCBI Taxonomy" id="1415775"/>
    <lineage>
        <taxon>Bacteria</taxon>
        <taxon>Bacillati</taxon>
        <taxon>Bacillota</taxon>
        <taxon>Clostridia</taxon>
        <taxon>Eubacteriales</taxon>
        <taxon>Clostridiaceae</taxon>
        <taxon>Clostridium</taxon>
    </lineage>
</organism>
<protein>
    <submittedName>
        <fullName evidence="1">YmaF family protein</fullName>
    </submittedName>
</protein>
<evidence type="ECO:0000313" key="2">
    <source>
        <dbReference type="Proteomes" id="UP000030635"/>
    </source>
</evidence>
<dbReference type="KEGG" id="cbv:U729_1494"/>
<dbReference type="Proteomes" id="UP000030635">
    <property type="component" value="Chromosome"/>
</dbReference>
<dbReference type="HOGENOM" id="CLU_137811_0_0_9"/>
<dbReference type="eggNOG" id="ENOG5032U3S">
    <property type="taxonomic scope" value="Bacteria"/>
</dbReference>